<name>A0A2P2N068_RHIMU</name>
<evidence type="ECO:0000313" key="1">
    <source>
        <dbReference type="EMBL" id="MBX35869.1"/>
    </source>
</evidence>
<organism evidence="1">
    <name type="scientific">Rhizophora mucronata</name>
    <name type="common">Asiatic mangrove</name>
    <dbReference type="NCBI Taxonomy" id="61149"/>
    <lineage>
        <taxon>Eukaryota</taxon>
        <taxon>Viridiplantae</taxon>
        <taxon>Streptophyta</taxon>
        <taxon>Embryophyta</taxon>
        <taxon>Tracheophyta</taxon>
        <taxon>Spermatophyta</taxon>
        <taxon>Magnoliopsida</taxon>
        <taxon>eudicotyledons</taxon>
        <taxon>Gunneridae</taxon>
        <taxon>Pentapetalae</taxon>
        <taxon>rosids</taxon>
        <taxon>fabids</taxon>
        <taxon>Malpighiales</taxon>
        <taxon>Rhizophoraceae</taxon>
        <taxon>Rhizophora</taxon>
    </lineage>
</organism>
<dbReference type="AlphaFoldDB" id="A0A2P2N068"/>
<protein>
    <submittedName>
        <fullName evidence="1">Uncharacterized protein</fullName>
    </submittedName>
</protein>
<sequence length="80" mass="9289">MQHAQPPQCYMHSLAYHPPQLQYCLQGFAGLHMEGETNSPHFRALFHHSCHLQKVVLPHFCGPPTIPTMSFHSYKHLLLW</sequence>
<proteinExistence type="predicted"/>
<reference evidence="1" key="1">
    <citation type="submission" date="2018-02" db="EMBL/GenBank/DDBJ databases">
        <title>Rhizophora mucronata_Transcriptome.</title>
        <authorList>
            <person name="Meera S.P."/>
            <person name="Sreeshan A."/>
            <person name="Augustine A."/>
        </authorList>
    </citation>
    <scope>NUCLEOTIDE SEQUENCE</scope>
    <source>
        <tissue evidence="1">Leaf</tissue>
    </source>
</reference>
<accession>A0A2P2N068</accession>
<dbReference type="EMBL" id="GGEC01055385">
    <property type="protein sequence ID" value="MBX35869.1"/>
    <property type="molecule type" value="Transcribed_RNA"/>
</dbReference>